<evidence type="ECO:0000259" key="2">
    <source>
        <dbReference type="PROSITE" id="PS50943"/>
    </source>
</evidence>
<dbReference type="CDD" id="cd00093">
    <property type="entry name" value="HTH_XRE"/>
    <property type="match status" value="1"/>
</dbReference>
<dbReference type="Gene3D" id="3.30.450.180">
    <property type="match status" value="1"/>
</dbReference>
<dbReference type="InterPro" id="IPR010982">
    <property type="entry name" value="Lambda_DNA-bd_dom_sf"/>
</dbReference>
<feature type="compositionally biased region" description="Basic residues" evidence="1">
    <location>
        <begin position="293"/>
        <end position="303"/>
    </location>
</feature>
<keyword evidence="4" id="KW-1185">Reference proteome</keyword>
<feature type="domain" description="HTH cro/C1-type" evidence="2">
    <location>
        <begin position="31"/>
        <end position="83"/>
    </location>
</feature>
<dbReference type="RefSeq" id="WP_311620804.1">
    <property type="nucleotide sequence ID" value="NZ_JAVREV010000021.1"/>
</dbReference>
<dbReference type="Pfam" id="PF17765">
    <property type="entry name" value="MLTR_LBD"/>
    <property type="match status" value="1"/>
</dbReference>
<dbReference type="SUPFAM" id="SSF47413">
    <property type="entry name" value="lambda repressor-like DNA-binding domains"/>
    <property type="match status" value="1"/>
</dbReference>
<evidence type="ECO:0000256" key="1">
    <source>
        <dbReference type="SAM" id="MobiDB-lite"/>
    </source>
</evidence>
<dbReference type="InterPro" id="IPR001387">
    <property type="entry name" value="Cro/C1-type_HTH"/>
</dbReference>
<dbReference type="Pfam" id="PF13560">
    <property type="entry name" value="HTH_31"/>
    <property type="match status" value="1"/>
</dbReference>
<feature type="region of interest" description="Disordered" evidence="1">
    <location>
        <begin position="282"/>
        <end position="303"/>
    </location>
</feature>
<proteinExistence type="predicted"/>
<dbReference type="SMART" id="SM00530">
    <property type="entry name" value="HTH_XRE"/>
    <property type="match status" value="1"/>
</dbReference>
<sequence>MEQRTELGRFLHSRRARLSPEAVGLIDYGGLRRVPGLRREELAQLAGVSVGYYTRLEQGQSPNASEAVLDALARVLQLDATERAHLHSLARRKPRTRRRTKPEQVRPSVQLMVDAFGGLPALVVGRYGDILTWNLTAHALLADHLAFDAPARAADRPNVARLVFLDPHARELYADWKQKSHDTVADLRLTVGKYPDDQNLEKLVGELSLRSKDFASLWAVHPVRSCERNTRDFQHPLVGPMTLTNELMSLPNDDGQRLSVFTAETGSPSEIALRLLADLAQDNAGGRREAKRPAARRKERARG</sequence>
<dbReference type="Gene3D" id="1.10.260.40">
    <property type="entry name" value="lambda repressor-like DNA-binding domains"/>
    <property type="match status" value="1"/>
</dbReference>
<accession>A0ABU2SCG0</accession>
<dbReference type="PANTHER" id="PTHR35010">
    <property type="entry name" value="BLL4672 PROTEIN-RELATED"/>
    <property type="match status" value="1"/>
</dbReference>
<dbReference type="PANTHER" id="PTHR35010:SF2">
    <property type="entry name" value="BLL4672 PROTEIN"/>
    <property type="match status" value="1"/>
</dbReference>
<organism evidence="3 4">
    <name type="scientific">Streptomyces johnsoniae</name>
    <dbReference type="NCBI Taxonomy" id="3075532"/>
    <lineage>
        <taxon>Bacteria</taxon>
        <taxon>Bacillati</taxon>
        <taxon>Actinomycetota</taxon>
        <taxon>Actinomycetes</taxon>
        <taxon>Kitasatosporales</taxon>
        <taxon>Streptomycetaceae</taxon>
        <taxon>Streptomyces</taxon>
    </lineage>
</organism>
<comment type="caution">
    <text evidence="3">The sequence shown here is derived from an EMBL/GenBank/DDBJ whole genome shotgun (WGS) entry which is preliminary data.</text>
</comment>
<evidence type="ECO:0000313" key="4">
    <source>
        <dbReference type="Proteomes" id="UP001183615"/>
    </source>
</evidence>
<dbReference type="PROSITE" id="PS50943">
    <property type="entry name" value="HTH_CROC1"/>
    <property type="match status" value="1"/>
</dbReference>
<reference evidence="4" key="1">
    <citation type="submission" date="2023-07" db="EMBL/GenBank/DDBJ databases">
        <title>30 novel species of actinomycetes from the DSMZ collection.</title>
        <authorList>
            <person name="Nouioui I."/>
        </authorList>
    </citation>
    <scope>NUCLEOTIDE SEQUENCE [LARGE SCALE GENOMIC DNA]</scope>
    <source>
        <strain evidence="4">DSM 41886</strain>
    </source>
</reference>
<dbReference type="Proteomes" id="UP001183615">
    <property type="component" value="Unassembled WGS sequence"/>
</dbReference>
<dbReference type="EMBL" id="JAVREV010000021">
    <property type="protein sequence ID" value="MDT0446651.1"/>
    <property type="molecule type" value="Genomic_DNA"/>
</dbReference>
<protein>
    <submittedName>
        <fullName evidence="3">Helix-turn-helix transcriptional regulator</fullName>
    </submittedName>
</protein>
<name>A0ABU2SCG0_9ACTN</name>
<dbReference type="InterPro" id="IPR041413">
    <property type="entry name" value="MLTR_LBD"/>
</dbReference>
<evidence type="ECO:0000313" key="3">
    <source>
        <dbReference type="EMBL" id="MDT0446651.1"/>
    </source>
</evidence>
<gene>
    <name evidence="3" type="ORF">RM779_29245</name>
</gene>